<evidence type="ECO:0000259" key="1">
    <source>
        <dbReference type="PROSITE" id="PS51736"/>
    </source>
</evidence>
<dbReference type="Proteomes" id="UP001190336">
    <property type="component" value="Chromosome"/>
</dbReference>
<keyword evidence="4" id="KW-1185">Reference proteome</keyword>
<dbReference type="InterPro" id="IPR006119">
    <property type="entry name" value="Resolv_N"/>
</dbReference>
<dbReference type="PANTHER" id="PTHR30461:SF23">
    <property type="entry name" value="DNA RECOMBINASE-RELATED"/>
    <property type="match status" value="1"/>
</dbReference>
<reference evidence="3 4" key="1">
    <citation type="submission" date="2023-08" db="EMBL/GenBank/DDBJ databases">
        <authorList>
            <person name="Folkvardsen B D."/>
            <person name="Norman A."/>
        </authorList>
    </citation>
    <scope>NUCLEOTIDE SEQUENCE [LARGE SCALE GENOMIC DNA]</scope>
    <source>
        <strain evidence="3 4">Mu0083</strain>
    </source>
</reference>
<dbReference type="InterPro" id="IPR036162">
    <property type="entry name" value="Resolvase-like_N_sf"/>
</dbReference>
<dbReference type="CDD" id="cd00338">
    <property type="entry name" value="Ser_Recombinase"/>
    <property type="match status" value="1"/>
</dbReference>
<sequence>MRTAVYTRISIDRTGESLGIQRQSDDCRALADQLGWRVVAEYTDNDRSATSGKPRPGFEELLEAMGSGAVDAVIAWHPDRLYRKLSDLTRLLDVAKGIEFRMVTAGELDLSTPTGRMVASILGSVATAEVEHAAERKRRAFQQMAESGRPKWRKAFGYLDAGGDRRELDPATAPLVAQAYRDILAGASLNDICRTWTEAGATTINGKPWKAPQLSLFLRNPRNAGLRAYQAKRGKVDRDSIVGKGSWPPLVDEQTYWAAMALMDAPERQPGPKTARKYLLTGMLGCGKCGPGYHLSGLWGKDATDTVYVCKTCRGCSVRARYVEPLVMDLVAGRLAMPDAVDLLTAQEHDAAEAEQLRTEATTLLAEIDAIGMERADGLLTGRQAKLATDRLQAKLDAVQARMNDVARVRVFDGIPLGKKEVIDAVKGLSPDRFRVVMGVLMDVKVQPVGKGHWAGANRFDPERIKVVWHD</sequence>
<feature type="domain" description="Resolvase/invertase-type recombinase catalytic" evidence="1">
    <location>
        <begin position="2"/>
        <end position="148"/>
    </location>
</feature>
<dbReference type="SMART" id="SM00857">
    <property type="entry name" value="Resolvase"/>
    <property type="match status" value="1"/>
</dbReference>
<accession>A0ABN9ND16</accession>
<dbReference type="Gene3D" id="3.90.1750.20">
    <property type="entry name" value="Putative Large Serine Recombinase, Chain B, Domain 2"/>
    <property type="match status" value="1"/>
</dbReference>
<name>A0ABN9ND16_9MYCO</name>
<feature type="domain" description="Recombinase" evidence="2">
    <location>
        <begin position="155"/>
        <end position="269"/>
    </location>
</feature>
<dbReference type="InterPro" id="IPR050639">
    <property type="entry name" value="SSR_resolvase"/>
</dbReference>
<dbReference type="Pfam" id="PF07508">
    <property type="entry name" value="Recombinase"/>
    <property type="match status" value="1"/>
</dbReference>
<proteinExistence type="predicted"/>
<dbReference type="RefSeq" id="WP_308474093.1">
    <property type="nucleotide sequence ID" value="NZ_OY726394.1"/>
</dbReference>
<evidence type="ECO:0000313" key="4">
    <source>
        <dbReference type="Proteomes" id="UP001190336"/>
    </source>
</evidence>
<dbReference type="InterPro" id="IPR038109">
    <property type="entry name" value="DNA_bind_recomb_sf"/>
</dbReference>
<evidence type="ECO:0000313" key="3">
    <source>
        <dbReference type="EMBL" id="CAJ1504293.1"/>
    </source>
</evidence>
<organism evidence="3 4">
    <name type="scientific">[Mycobacterium] kokjensenii</name>
    <dbReference type="NCBI Taxonomy" id="3064287"/>
    <lineage>
        <taxon>Bacteria</taxon>
        <taxon>Bacillati</taxon>
        <taxon>Actinomycetota</taxon>
        <taxon>Actinomycetes</taxon>
        <taxon>Mycobacteriales</taxon>
        <taxon>Mycobacteriaceae</taxon>
        <taxon>Mycolicibacter</taxon>
    </lineage>
</organism>
<gene>
    <name evidence="3" type="ORF">MU0083_003400</name>
</gene>
<dbReference type="Pfam" id="PF00239">
    <property type="entry name" value="Resolvase"/>
    <property type="match status" value="1"/>
</dbReference>
<dbReference type="InterPro" id="IPR011109">
    <property type="entry name" value="DNA_bind_recombinase_dom"/>
</dbReference>
<dbReference type="PROSITE" id="PS51737">
    <property type="entry name" value="RECOMBINASE_DNA_BIND"/>
    <property type="match status" value="1"/>
</dbReference>
<dbReference type="EMBL" id="OY726394">
    <property type="protein sequence ID" value="CAJ1504293.1"/>
    <property type="molecule type" value="Genomic_DNA"/>
</dbReference>
<dbReference type="Gene3D" id="3.40.50.1390">
    <property type="entry name" value="Resolvase, N-terminal catalytic domain"/>
    <property type="match status" value="1"/>
</dbReference>
<evidence type="ECO:0000259" key="2">
    <source>
        <dbReference type="PROSITE" id="PS51737"/>
    </source>
</evidence>
<protein>
    <submittedName>
        <fullName evidence="3">Recombinase family protein</fullName>
    </submittedName>
</protein>
<dbReference type="PROSITE" id="PS51736">
    <property type="entry name" value="RECOMBINASES_3"/>
    <property type="match status" value="1"/>
</dbReference>
<dbReference type="SUPFAM" id="SSF53041">
    <property type="entry name" value="Resolvase-like"/>
    <property type="match status" value="1"/>
</dbReference>
<dbReference type="PANTHER" id="PTHR30461">
    <property type="entry name" value="DNA-INVERTASE FROM LAMBDOID PROPHAGE"/>
    <property type="match status" value="1"/>
</dbReference>